<accession>A0AAW1CGP9</accession>
<proteinExistence type="predicted"/>
<name>A0AAW1CGP9_9HEMI</name>
<protein>
    <submittedName>
        <fullName evidence="2">Uncharacterized protein</fullName>
    </submittedName>
</protein>
<feature type="region of interest" description="Disordered" evidence="1">
    <location>
        <begin position="1"/>
        <end position="35"/>
    </location>
</feature>
<organism evidence="2 3">
    <name type="scientific">Rhynocoris fuscipes</name>
    <dbReference type="NCBI Taxonomy" id="488301"/>
    <lineage>
        <taxon>Eukaryota</taxon>
        <taxon>Metazoa</taxon>
        <taxon>Ecdysozoa</taxon>
        <taxon>Arthropoda</taxon>
        <taxon>Hexapoda</taxon>
        <taxon>Insecta</taxon>
        <taxon>Pterygota</taxon>
        <taxon>Neoptera</taxon>
        <taxon>Paraneoptera</taxon>
        <taxon>Hemiptera</taxon>
        <taxon>Heteroptera</taxon>
        <taxon>Panheteroptera</taxon>
        <taxon>Cimicomorpha</taxon>
        <taxon>Reduviidae</taxon>
        <taxon>Harpactorinae</taxon>
        <taxon>Harpactorini</taxon>
        <taxon>Rhynocoris</taxon>
    </lineage>
</organism>
<reference evidence="2 3" key="1">
    <citation type="submission" date="2022-12" db="EMBL/GenBank/DDBJ databases">
        <title>Chromosome-level genome assembly of true bugs.</title>
        <authorList>
            <person name="Ma L."/>
            <person name="Li H."/>
        </authorList>
    </citation>
    <scope>NUCLEOTIDE SEQUENCE [LARGE SCALE GENOMIC DNA]</scope>
    <source>
        <strain evidence="2">Lab_2022b</strain>
    </source>
</reference>
<gene>
    <name evidence="2" type="ORF">O3M35_004161</name>
</gene>
<evidence type="ECO:0000256" key="1">
    <source>
        <dbReference type="SAM" id="MobiDB-lite"/>
    </source>
</evidence>
<keyword evidence="3" id="KW-1185">Reference proteome</keyword>
<dbReference type="Proteomes" id="UP001461498">
    <property type="component" value="Unassembled WGS sequence"/>
</dbReference>
<sequence>MNYHYMEPRRRNRRRGGGGQRVYRAQTRPPNSALSRTNYKHYFNQLIINSL</sequence>
<evidence type="ECO:0000313" key="2">
    <source>
        <dbReference type="EMBL" id="KAK9497452.1"/>
    </source>
</evidence>
<dbReference type="EMBL" id="JAPXFL010000014">
    <property type="protein sequence ID" value="KAK9497452.1"/>
    <property type="molecule type" value="Genomic_DNA"/>
</dbReference>
<evidence type="ECO:0000313" key="3">
    <source>
        <dbReference type="Proteomes" id="UP001461498"/>
    </source>
</evidence>
<dbReference type="AlphaFoldDB" id="A0AAW1CGP9"/>
<comment type="caution">
    <text evidence="2">The sequence shown here is derived from an EMBL/GenBank/DDBJ whole genome shotgun (WGS) entry which is preliminary data.</text>
</comment>